<accession>A0A1W1UZE9</accession>
<name>A0A1W1UZE9_9DEIO</name>
<keyword evidence="2" id="KW-1185">Reference proteome</keyword>
<proteinExistence type="predicted"/>
<sequence length="80" mass="8772">MNDALTAPALRSFDLVHWGVENSFVRVQVRGPHDLTNQLLKVTGVTGRLSWDEAHELACAAWASGLPQDLRGVSMEVSWG</sequence>
<dbReference type="EMBL" id="FWWU01000008">
    <property type="protein sequence ID" value="SMB86380.1"/>
    <property type="molecule type" value="Genomic_DNA"/>
</dbReference>
<organism evidence="1 2">
    <name type="scientific">Deinococcus hopiensis KR-140</name>
    <dbReference type="NCBI Taxonomy" id="695939"/>
    <lineage>
        <taxon>Bacteria</taxon>
        <taxon>Thermotogati</taxon>
        <taxon>Deinococcota</taxon>
        <taxon>Deinococci</taxon>
        <taxon>Deinococcales</taxon>
        <taxon>Deinococcaceae</taxon>
        <taxon>Deinococcus</taxon>
    </lineage>
</organism>
<evidence type="ECO:0000313" key="1">
    <source>
        <dbReference type="EMBL" id="SMB86380.1"/>
    </source>
</evidence>
<dbReference type="Proteomes" id="UP000192582">
    <property type="component" value="Unassembled WGS sequence"/>
</dbReference>
<dbReference type="RefSeq" id="WP_084047662.1">
    <property type="nucleotide sequence ID" value="NZ_FWWU01000008.1"/>
</dbReference>
<dbReference type="STRING" id="695939.SAMN00790413_03790"/>
<reference evidence="1 2" key="1">
    <citation type="submission" date="2017-04" db="EMBL/GenBank/DDBJ databases">
        <authorList>
            <person name="Afonso C.L."/>
            <person name="Miller P.J."/>
            <person name="Scott M.A."/>
            <person name="Spackman E."/>
            <person name="Goraichik I."/>
            <person name="Dimitrov K.M."/>
            <person name="Suarez D.L."/>
            <person name="Swayne D.E."/>
        </authorList>
    </citation>
    <scope>NUCLEOTIDE SEQUENCE [LARGE SCALE GENOMIC DNA]</scope>
    <source>
        <strain evidence="1 2">KR-140</strain>
    </source>
</reference>
<dbReference type="OrthoDB" id="73100at2"/>
<dbReference type="AlphaFoldDB" id="A0A1W1UZE9"/>
<protein>
    <submittedName>
        <fullName evidence="1">Uncharacterized protein</fullName>
    </submittedName>
</protein>
<gene>
    <name evidence="1" type="ORF">SAMN00790413_03790</name>
</gene>
<evidence type="ECO:0000313" key="2">
    <source>
        <dbReference type="Proteomes" id="UP000192582"/>
    </source>
</evidence>